<protein>
    <submittedName>
        <fullName evidence="2">Uncharacterized protein</fullName>
    </submittedName>
</protein>
<organism evidence="1 2">
    <name type="scientific">Panagrolaimus sp. ES5</name>
    <dbReference type="NCBI Taxonomy" id="591445"/>
    <lineage>
        <taxon>Eukaryota</taxon>
        <taxon>Metazoa</taxon>
        <taxon>Ecdysozoa</taxon>
        <taxon>Nematoda</taxon>
        <taxon>Chromadorea</taxon>
        <taxon>Rhabditida</taxon>
        <taxon>Tylenchina</taxon>
        <taxon>Panagrolaimomorpha</taxon>
        <taxon>Panagrolaimoidea</taxon>
        <taxon>Panagrolaimidae</taxon>
        <taxon>Panagrolaimus</taxon>
    </lineage>
</organism>
<proteinExistence type="predicted"/>
<evidence type="ECO:0000313" key="2">
    <source>
        <dbReference type="WBParaSite" id="ES5_v2.g28305.t1"/>
    </source>
</evidence>
<name>A0AC34GF78_9BILA</name>
<reference evidence="2" key="1">
    <citation type="submission" date="2022-11" db="UniProtKB">
        <authorList>
            <consortium name="WormBaseParasite"/>
        </authorList>
    </citation>
    <scope>IDENTIFICATION</scope>
</reference>
<dbReference type="Proteomes" id="UP000887579">
    <property type="component" value="Unplaced"/>
</dbReference>
<sequence>MAAASFCISTIAYAKDISDEMEYDSDEDDDENVPYQFPRSWIEAVCADPSNKNIHPYRILESGKPLPVTVSPMEYTSDGKIQTFLSLIEKTGFRSDKYASNNEYKIQDCVGASILLNRMKSMSSKVNLSLKIAKNENIKSDIKYNIFTYLWSGTWVTQNGDREVGDDEIRAFYKQLKKVNSEAARIFQKTAESNVAVPYQQLREYAKNHESFGKIVKHFRQKNGGKPIYLHLVD</sequence>
<evidence type="ECO:0000313" key="1">
    <source>
        <dbReference type="Proteomes" id="UP000887579"/>
    </source>
</evidence>
<accession>A0AC34GF78</accession>
<dbReference type="WBParaSite" id="ES5_v2.g28305.t1">
    <property type="protein sequence ID" value="ES5_v2.g28305.t1"/>
    <property type="gene ID" value="ES5_v2.g28305"/>
</dbReference>